<sequence>MSMVAVGSTACSDASSADSHDPPAALEREANLAVTPPAESAPSGDLARSAVARFEPVCETTPRSDAFWSTVGDYSLVWNGEGHGIAWADYGSAEKRLFFARLDANGKQIGSATTVATNFSYGNKLVFNGTEYGLAFATYRSGGRVLEFVRFDASGKLLGEPLHVTLGEVYGDLDLVYADGQYAVVWRENRRPGAAIALLRIDANGQKIGNEIVLRHRSEFAHDPTIVATNDAYGVAWADARHGNGDEVYFTRVSKGGAILGTEQRITDNEGQSELPVIAWSGSQYGLFYSQRLDPTSMEERFVALDSNGQRVGSERLVAGNVRSYGRVKRAIWTGTEYSVAFGQTDGVGIHRIAPDGTATAPRKLLGPGLDPTFAWSGSSYRAIWRVPASKEQFFDLRISPDLCP</sequence>
<accession>A0ABZ2LVV2</accession>
<gene>
    <name evidence="2" type="ORF">LZC94_44435</name>
</gene>
<proteinExistence type="predicted"/>
<protein>
    <submittedName>
        <fullName evidence="2">Uncharacterized protein</fullName>
    </submittedName>
</protein>
<dbReference type="EMBL" id="CP089984">
    <property type="protein sequence ID" value="WXB14855.1"/>
    <property type="molecule type" value="Genomic_DNA"/>
</dbReference>
<feature type="region of interest" description="Disordered" evidence="1">
    <location>
        <begin position="1"/>
        <end position="23"/>
    </location>
</feature>
<dbReference type="RefSeq" id="WP_394824479.1">
    <property type="nucleotide sequence ID" value="NZ_CP089984.1"/>
</dbReference>
<feature type="compositionally biased region" description="Low complexity" evidence="1">
    <location>
        <begin position="8"/>
        <end position="17"/>
    </location>
</feature>
<reference evidence="2 3" key="1">
    <citation type="submission" date="2021-12" db="EMBL/GenBank/DDBJ databases">
        <title>Discovery of the Pendulisporaceae a myxobacterial family with distinct sporulation behavior and unique specialized metabolism.</title>
        <authorList>
            <person name="Garcia R."/>
            <person name="Popoff A."/>
            <person name="Bader C.D."/>
            <person name="Loehr J."/>
            <person name="Walesch S."/>
            <person name="Walt C."/>
            <person name="Boldt J."/>
            <person name="Bunk B."/>
            <person name="Haeckl F.J.F.P.J."/>
            <person name="Gunesch A.P."/>
            <person name="Birkelbach J."/>
            <person name="Nuebel U."/>
            <person name="Pietschmann T."/>
            <person name="Bach T."/>
            <person name="Mueller R."/>
        </authorList>
    </citation>
    <scope>NUCLEOTIDE SEQUENCE [LARGE SCALE GENOMIC DNA]</scope>
    <source>
        <strain evidence="2 3">MSr11954</strain>
    </source>
</reference>
<evidence type="ECO:0000313" key="2">
    <source>
        <dbReference type="EMBL" id="WXB14855.1"/>
    </source>
</evidence>
<keyword evidence="3" id="KW-1185">Reference proteome</keyword>
<dbReference type="Proteomes" id="UP001370348">
    <property type="component" value="Chromosome"/>
</dbReference>
<evidence type="ECO:0000256" key="1">
    <source>
        <dbReference type="SAM" id="MobiDB-lite"/>
    </source>
</evidence>
<organism evidence="2 3">
    <name type="scientific">Pendulispora albinea</name>
    <dbReference type="NCBI Taxonomy" id="2741071"/>
    <lineage>
        <taxon>Bacteria</taxon>
        <taxon>Pseudomonadati</taxon>
        <taxon>Myxococcota</taxon>
        <taxon>Myxococcia</taxon>
        <taxon>Myxococcales</taxon>
        <taxon>Sorangiineae</taxon>
        <taxon>Pendulisporaceae</taxon>
        <taxon>Pendulispora</taxon>
    </lineage>
</organism>
<evidence type="ECO:0000313" key="3">
    <source>
        <dbReference type="Proteomes" id="UP001370348"/>
    </source>
</evidence>
<name>A0ABZ2LVV2_9BACT</name>